<protein>
    <recommendedName>
        <fullName evidence="2">Transglycosylase SLT domain-containing protein</fullName>
    </recommendedName>
</protein>
<feature type="chain" id="PRO_5046972079" description="Transglycosylase SLT domain-containing protein" evidence="1">
    <location>
        <begin position="20"/>
        <end position="311"/>
    </location>
</feature>
<name>A0ABR3FM42_9AGAR</name>
<dbReference type="Pfam" id="PF01464">
    <property type="entry name" value="SLT"/>
    <property type="match status" value="1"/>
</dbReference>
<evidence type="ECO:0000259" key="2">
    <source>
        <dbReference type="Pfam" id="PF01464"/>
    </source>
</evidence>
<dbReference type="InterPro" id="IPR023346">
    <property type="entry name" value="Lysozyme-like_dom_sf"/>
</dbReference>
<dbReference type="Gene3D" id="1.10.530.10">
    <property type="match status" value="1"/>
</dbReference>
<keyword evidence="1" id="KW-0732">Signal</keyword>
<feature type="domain" description="Transglycosylase SLT" evidence="2">
    <location>
        <begin position="170"/>
        <end position="255"/>
    </location>
</feature>
<dbReference type="EMBL" id="JBAHYK010000233">
    <property type="protein sequence ID" value="KAL0576293.1"/>
    <property type="molecule type" value="Genomic_DNA"/>
</dbReference>
<sequence>MKAHFLALAALCCTLAVEATNAHQLRSSGHSRRFSHVESRDTKVVNGKKCRVRSRSKTASKATTNANVNNNASAKNNVNTNTASISVNLNVGGLLSVSSSCGHVGATSSITSDAGPNGAMGWINCGIDGSGWRPQNVQVGDLKVVDLSAALQDSNSPFTACAPYIDKFVQYGNQYGVPPILMASFAMQESTCNPSTVGGAGEVGLMQITPDKCGGAPGGNCFDPDFNIQTATAYFKGVLDGCGGNVFQAIGQYNGWQPGMTIASATAAAGTSCCRCQNNLDYLFQMVNGWMQNVSPYARHLGKYFNLDQCH</sequence>
<gene>
    <name evidence="3" type="ORF">V5O48_005702</name>
</gene>
<evidence type="ECO:0000256" key="1">
    <source>
        <dbReference type="SAM" id="SignalP"/>
    </source>
</evidence>
<comment type="caution">
    <text evidence="3">The sequence shown here is derived from an EMBL/GenBank/DDBJ whole genome shotgun (WGS) entry which is preliminary data.</text>
</comment>
<dbReference type="InterPro" id="IPR008258">
    <property type="entry name" value="Transglycosylase_SLT_dom_1"/>
</dbReference>
<accession>A0ABR3FM42</accession>
<dbReference type="Proteomes" id="UP001465976">
    <property type="component" value="Unassembled WGS sequence"/>
</dbReference>
<keyword evidence="4" id="KW-1185">Reference proteome</keyword>
<evidence type="ECO:0000313" key="4">
    <source>
        <dbReference type="Proteomes" id="UP001465976"/>
    </source>
</evidence>
<dbReference type="SUPFAM" id="SSF53955">
    <property type="entry name" value="Lysozyme-like"/>
    <property type="match status" value="1"/>
</dbReference>
<organism evidence="3 4">
    <name type="scientific">Marasmius crinis-equi</name>
    <dbReference type="NCBI Taxonomy" id="585013"/>
    <lineage>
        <taxon>Eukaryota</taxon>
        <taxon>Fungi</taxon>
        <taxon>Dikarya</taxon>
        <taxon>Basidiomycota</taxon>
        <taxon>Agaricomycotina</taxon>
        <taxon>Agaricomycetes</taxon>
        <taxon>Agaricomycetidae</taxon>
        <taxon>Agaricales</taxon>
        <taxon>Marasmiineae</taxon>
        <taxon>Marasmiaceae</taxon>
        <taxon>Marasmius</taxon>
    </lineage>
</organism>
<reference evidence="3 4" key="1">
    <citation type="submission" date="2024-02" db="EMBL/GenBank/DDBJ databases">
        <title>A draft genome for the cacao thread blight pathogen Marasmius crinis-equi.</title>
        <authorList>
            <person name="Cohen S.P."/>
            <person name="Baruah I.K."/>
            <person name="Amoako-Attah I."/>
            <person name="Bukari Y."/>
            <person name="Meinhardt L.W."/>
            <person name="Bailey B.A."/>
        </authorList>
    </citation>
    <scope>NUCLEOTIDE SEQUENCE [LARGE SCALE GENOMIC DNA]</scope>
    <source>
        <strain evidence="3 4">GH-76</strain>
    </source>
</reference>
<feature type="signal peptide" evidence="1">
    <location>
        <begin position="1"/>
        <end position="19"/>
    </location>
</feature>
<proteinExistence type="predicted"/>
<evidence type="ECO:0000313" key="3">
    <source>
        <dbReference type="EMBL" id="KAL0576293.1"/>
    </source>
</evidence>